<accession>A0ABQ8J3N0</accession>
<gene>
    <name evidence="1" type="ORF">DERP_012948</name>
</gene>
<evidence type="ECO:0000313" key="1">
    <source>
        <dbReference type="EMBL" id="KAH9417202.1"/>
    </source>
</evidence>
<keyword evidence="2" id="KW-1185">Reference proteome</keyword>
<evidence type="ECO:0000313" key="2">
    <source>
        <dbReference type="Proteomes" id="UP000887458"/>
    </source>
</evidence>
<proteinExistence type="predicted"/>
<reference evidence="1 2" key="2">
    <citation type="journal article" date="2022" name="Mol. Biol. Evol.">
        <title>Comparative Genomics Reveals Insights into the Divergent Evolution of Astigmatic Mites and Household Pest Adaptations.</title>
        <authorList>
            <person name="Xiong Q."/>
            <person name="Wan A.T."/>
            <person name="Liu X."/>
            <person name="Fung C.S."/>
            <person name="Xiao X."/>
            <person name="Malainual N."/>
            <person name="Hou J."/>
            <person name="Wang L."/>
            <person name="Wang M."/>
            <person name="Yang K.Y."/>
            <person name="Cui Y."/>
            <person name="Leung E.L."/>
            <person name="Nong W."/>
            <person name="Shin S.K."/>
            <person name="Au S.W."/>
            <person name="Jeong K.Y."/>
            <person name="Chew F.T."/>
            <person name="Hui J.H."/>
            <person name="Leung T.F."/>
            <person name="Tungtrongchitr A."/>
            <person name="Zhong N."/>
            <person name="Liu Z."/>
            <person name="Tsui S.K."/>
        </authorList>
    </citation>
    <scope>NUCLEOTIDE SEQUENCE [LARGE SCALE GENOMIC DNA]</scope>
    <source>
        <strain evidence="1">Derp</strain>
    </source>
</reference>
<reference evidence="1 2" key="1">
    <citation type="journal article" date="2018" name="J. Allergy Clin. Immunol.">
        <title>High-quality assembly of Dermatophagoides pteronyssinus genome and transcriptome reveals a wide range of novel allergens.</title>
        <authorList>
            <person name="Liu X.Y."/>
            <person name="Yang K.Y."/>
            <person name="Wang M.Q."/>
            <person name="Kwok J.S."/>
            <person name="Zeng X."/>
            <person name="Yang Z."/>
            <person name="Xiao X.J."/>
            <person name="Lau C.P."/>
            <person name="Li Y."/>
            <person name="Huang Z.M."/>
            <person name="Ba J.G."/>
            <person name="Yim A.K."/>
            <person name="Ouyang C.Y."/>
            <person name="Ngai S.M."/>
            <person name="Chan T.F."/>
            <person name="Leung E.L."/>
            <person name="Liu L."/>
            <person name="Liu Z.G."/>
            <person name="Tsui S.K."/>
        </authorList>
    </citation>
    <scope>NUCLEOTIDE SEQUENCE [LARGE SCALE GENOMIC DNA]</scope>
    <source>
        <strain evidence="1">Derp</strain>
    </source>
</reference>
<organism evidence="1 2">
    <name type="scientific">Dermatophagoides pteronyssinus</name>
    <name type="common">European house dust mite</name>
    <dbReference type="NCBI Taxonomy" id="6956"/>
    <lineage>
        <taxon>Eukaryota</taxon>
        <taxon>Metazoa</taxon>
        <taxon>Ecdysozoa</taxon>
        <taxon>Arthropoda</taxon>
        <taxon>Chelicerata</taxon>
        <taxon>Arachnida</taxon>
        <taxon>Acari</taxon>
        <taxon>Acariformes</taxon>
        <taxon>Sarcoptiformes</taxon>
        <taxon>Astigmata</taxon>
        <taxon>Psoroptidia</taxon>
        <taxon>Analgoidea</taxon>
        <taxon>Pyroglyphidae</taxon>
        <taxon>Dermatophagoidinae</taxon>
        <taxon>Dermatophagoides</taxon>
    </lineage>
</organism>
<dbReference type="Proteomes" id="UP000887458">
    <property type="component" value="Unassembled WGS sequence"/>
</dbReference>
<protein>
    <submittedName>
        <fullName evidence="1">Uncharacterized protein</fullName>
    </submittedName>
</protein>
<name>A0ABQ8J3N0_DERPT</name>
<sequence length="68" mass="7656">MVMKESSSLETNCNTIYLTPEIKEGRLSEIFGIISTLQHCYDGRNNDDNSGGVIPRILTIFHKLTVKI</sequence>
<comment type="caution">
    <text evidence="1">The sequence shown here is derived from an EMBL/GenBank/DDBJ whole genome shotgun (WGS) entry which is preliminary data.</text>
</comment>
<dbReference type="EMBL" id="NJHN03000078">
    <property type="protein sequence ID" value="KAH9417202.1"/>
    <property type="molecule type" value="Genomic_DNA"/>
</dbReference>